<dbReference type="PANTHER" id="PTHR43132:SF2">
    <property type="entry name" value="ARSENICAL RESISTANCE OPERON REPRESSOR ARSR-RELATED"/>
    <property type="match status" value="1"/>
</dbReference>
<dbReference type="Pfam" id="PF12840">
    <property type="entry name" value="HTH_20"/>
    <property type="match status" value="1"/>
</dbReference>
<dbReference type="InterPro" id="IPR011991">
    <property type="entry name" value="ArsR-like_HTH"/>
</dbReference>
<keyword evidence="6" id="KW-1185">Reference proteome</keyword>
<dbReference type="InterPro" id="IPR051011">
    <property type="entry name" value="Metal_resp_trans_reg"/>
</dbReference>
<organism evidence="5 6">
    <name type="scientific">Geobacter soli</name>
    <dbReference type="NCBI Taxonomy" id="1510391"/>
    <lineage>
        <taxon>Bacteria</taxon>
        <taxon>Pseudomonadati</taxon>
        <taxon>Thermodesulfobacteriota</taxon>
        <taxon>Desulfuromonadia</taxon>
        <taxon>Geobacterales</taxon>
        <taxon>Geobacteraceae</taxon>
        <taxon>Geobacter</taxon>
    </lineage>
</organism>
<dbReference type="InterPro" id="IPR001845">
    <property type="entry name" value="HTH_ArsR_DNA-bd_dom"/>
</dbReference>
<dbReference type="CDD" id="cd00090">
    <property type="entry name" value="HTH_ARSR"/>
    <property type="match status" value="1"/>
</dbReference>
<dbReference type="Gene3D" id="1.10.10.10">
    <property type="entry name" value="Winged helix-like DNA-binding domain superfamily/Winged helix DNA-binding domain"/>
    <property type="match status" value="1"/>
</dbReference>
<dbReference type="NCBIfam" id="NF033788">
    <property type="entry name" value="HTH_metalloreg"/>
    <property type="match status" value="1"/>
</dbReference>
<dbReference type="InterPro" id="IPR036388">
    <property type="entry name" value="WH-like_DNA-bd_sf"/>
</dbReference>
<protein>
    <submittedName>
        <fullName evidence="5">ArsR family transcriptional regulator</fullName>
    </submittedName>
</protein>
<dbReference type="AlphaFoldDB" id="A0A0C1TTG1"/>
<keyword evidence="1" id="KW-0805">Transcription regulation</keyword>
<keyword evidence="3" id="KW-0804">Transcription</keyword>
<proteinExistence type="predicted"/>
<comment type="caution">
    <text evidence="5">The sequence shown here is derived from an EMBL/GenBank/DDBJ whole genome shotgun (WGS) entry which is preliminary data.</text>
</comment>
<dbReference type="SMART" id="SM00418">
    <property type="entry name" value="HTH_ARSR"/>
    <property type="match status" value="1"/>
</dbReference>
<dbReference type="EMBL" id="JXBL01000001">
    <property type="protein sequence ID" value="KIE44069.1"/>
    <property type="molecule type" value="Genomic_DNA"/>
</dbReference>
<dbReference type="SUPFAM" id="SSF46785">
    <property type="entry name" value="Winged helix' DNA-binding domain"/>
    <property type="match status" value="1"/>
</dbReference>
<dbReference type="PROSITE" id="PS50987">
    <property type="entry name" value="HTH_ARSR_2"/>
    <property type="match status" value="1"/>
</dbReference>
<name>A0A0C1TTG1_9BACT</name>
<evidence type="ECO:0000256" key="1">
    <source>
        <dbReference type="ARBA" id="ARBA00023015"/>
    </source>
</evidence>
<feature type="domain" description="HTH arsR-type" evidence="4">
    <location>
        <begin position="5"/>
        <end position="91"/>
    </location>
</feature>
<dbReference type="Proteomes" id="UP000031433">
    <property type="component" value="Unassembled WGS sequence"/>
</dbReference>
<dbReference type="GO" id="GO:0003700">
    <property type="term" value="F:DNA-binding transcription factor activity"/>
    <property type="evidence" value="ECO:0007669"/>
    <property type="project" value="InterPro"/>
</dbReference>
<evidence type="ECO:0000313" key="6">
    <source>
        <dbReference type="Proteomes" id="UP000031433"/>
    </source>
</evidence>
<accession>A0A0C1TTG1</accession>
<evidence type="ECO:0000256" key="3">
    <source>
        <dbReference type="ARBA" id="ARBA00023163"/>
    </source>
</evidence>
<dbReference type="PRINTS" id="PR00778">
    <property type="entry name" value="HTHARSR"/>
</dbReference>
<gene>
    <name evidence="5" type="ORF">SE37_16290</name>
</gene>
<sequence>MNEELARNYEVSAQLLRILGHPVRLRIAAGLARECACVKDIWKCLGMPQAVVSQHLKVMREHGVLEARREGARVCYSLREGAPAQVVRALF</sequence>
<evidence type="ECO:0000259" key="4">
    <source>
        <dbReference type="PROSITE" id="PS50987"/>
    </source>
</evidence>
<evidence type="ECO:0000256" key="2">
    <source>
        <dbReference type="ARBA" id="ARBA00023125"/>
    </source>
</evidence>
<dbReference type="PANTHER" id="PTHR43132">
    <property type="entry name" value="ARSENICAL RESISTANCE OPERON REPRESSOR ARSR-RELATED"/>
    <property type="match status" value="1"/>
</dbReference>
<dbReference type="InterPro" id="IPR036390">
    <property type="entry name" value="WH_DNA-bd_sf"/>
</dbReference>
<dbReference type="GO" id="GO:0003677">
    <property type="term" value="F:DNA binding"/>
    <property type="evidence" value="ECO:0007669"/>
    <property type="project" value="UniProtKB-KW"/>
</dbReference>
<keyword evidence="2" id="KW-0238">DNA-binding</keyword>
<dbReference type="RefSeq" id="WP_039647990.1">
    <property type="nucleotide sequence ID" value="NZ_JXBL01000001.1"/>
</dbReference>
<reference evidence="5 6" key="1">
    <citation type="submission" date="2015-01" db="EMBL/GenBank/DDBJ databases">
        <title>Genome sequence of the anaerobic bacterium Geobacter soli GSS01, a dissimilatory Fe(III) reducer from soil.</title>
        <authorList>
            <person name="Yang G."/>
            <person name="Zhou S."/>
        </authorList>
    </citation>
    <scope>NUCLEOTIDE SEQUENCE [LARGE SCALE GENOMIC DNA]</scope>
    <source>
        <strain evidence="5 6">GSS01</strain>
    </source>
</reference>
<evidence type="ECO:0000313" key="5">
    <source>
        <dbReference type="EMBL" id="KIE44069.1"/>
    </source>
</evidence>